<name>A0A9D1HMW9_9FIRM</name>
<keyword evidence="3 5" id="KW-0159">Chromosome partition</keyword>
<comment type="subcellular location">
    <subcellularLocation>
        <location evidence="5">Cytoplasm</location>
    </subcellularLocation>
    <text evidence="5">Associated with two foci at the outer edges of the nucleoid region in young cells, and at four foci within both cell halves in older cells.</text>
</comment>
<dbReference type="EMBL" id="DVMJ01000051">
    <property type="protein sequence ID" value="HIU13592.1"/>
    <property type="molecule type" value="Genomic_DNA"/>
</dbReference>
<dbReference type="GO" id="GO:0006260">
    <property type="term" value="P:DNA replication"/>
    <property type="evidence" value="ECO:0007669"/>
    <property type="project" value="UniProtKB-UniRule"/>
</dbReference>
<comment type="subunit">
    <text evidence="5">Homodimer. Homodimerization may be required to stabilize the binding of ScpA to the Smc head domains. Component of a cohesin-like complex composed of ScpA, ScpB and the Smc homodimer, in which ScpA and ScpB bind to the head domain of Smc. The presence of the three proteins is required for the association of the complex with DNA.</text>
</comment>
<dbReference type="HAMAP" id="MF_01804">
    <property type="entry name" value="ScpB"/>
    <property type="match status" value="1"/>
</dbReference>
<organism evidence="6 7">
    <name type="scientific">Candidatus Fimiplasma intestinipullorum</name>
    <dbReference type="NCBI Taxonomy" id="2840825"/>
    <lineage>
        <taxon>Bacteria</taxon>
        <taxon>Bacillati</taxon>
        <taxon>Bacillota</taxon>
        <taxon>Clostridia</taxon>
        <taxon>Eubacteriales</taxon>
        <taxon>Candidatus Fimiplasma</taxon>
    </lineage>
</organism>
<dbReference type="NCBIfam" id="TIGR00281">
    <property type="entry name" value="SMC-Scp complex subunit ScpB"/>
    <property type="match status" value="1"/>
</dbReference>
<dbReference type="Proteomes" id="UP000824175">
    <property type="component" value="Unassembled WGS sequence"/>
</dbReference>
<evidence type="ECO:0000313" key="7">
    <source>
        <dbReference type="Proteomes" id="UP000824175"/>
    </source>
</evidence>
<dbReference type="InterPro" id="IPR036388">
    <property type="entry name" value="WH-like_DNA-bd_sf"/>
</dbReference>
<dbReference type="GO" id="GO:0005737">
    <property type="term" value="C:cytoplasm"/>
    <property type="evidence" value="ECO:0007669"/>
    <property type="project" value="UniProtKB-SubCell"/>
</dbReference>
<sequence>MSEFLEENLAIIEGMLFLAGDEGLSVKEIRTVLNMDEASCKAYLSTLKKQLEERKSCGLQMVFLAGKYKLATKEKYRSFFEKMVHQSTATLSNAAMEVLAIIAYNQPVTRLKIEEIRGVGSDAIIRRLLARALIREVGREDSPGKPILYGVTDQFMDAFDLATLDELPALEELMPAEQSDNLFDFRYQEEATQE</sequence>
<evidence type="ECO:0000256" key="2">
    <source>
        <dbReference type="ARBA" id="ARBA00022618"/>
    </source>
</evidence>
<protein>
    <recommendedName>
        <fullName evidence="5">Segregation and condensation protein B</fullName>
    </recommendedName>
</protein>
<keyword evidence="1 5" id="KW-0963">Cytoplasm</keyword>
<proteinExistence type="inferred from homology"/>
<evidence type="ECO:0000256" key="5">
    <source>
        <dbReference type="HAMAP-Rule" id="MF_01804"/>
    </source>
</evidence>
<dbReference type="Pfam" id="PF04079">
    <property type="entry name" value="SMC_ScpB"/>
    <property type="match status" value="1"/>
</dbReference>
<reference evidence="6" key="2">
    <citation type="journal article" date="2021" name="PeerJ">
        <title>Extensive microbial diversity within the chicken gut microbiome revealed by metagenomics and culture.</title>
        <authorList>
            <person name="Gilroy R."/>
            <person name="Ravi A."/>
            <person name="Getino M."/>
            <person name="Pursley I."/>
            <person name="Horton D.L."/>
            <person name="Alikhan N.F."/>
            <person name="Baker D."/>
            <person name="Gharbi K."/>
            <person name="Hall N."/>
            <person name="Watson M."/>
            <person name="Adriaenssens E.M."/>
            <person name="Foster-Nyarko E."/>
            <person name="Jarju S."/>
            <person name="Secka A."/>
            <person name="Antonio M."/>
            <person name="Oren A."/>
            <person name="Chaudhuri R.R."/>
            <person name="La Ragione R."/>
            <person name="Hildebrand F."/>
            <person name="Pallen M.J."/>
        </authorList>
    </citation>
    <scope>NUCLEOTIDE SEQUENCE</scope>
    <source>
        <strain evidence="6">CHK195-11698</strain>
    </source>
</reference>
<dbReference type="SUPFAM" id="SSF46785">
    <property type="entry name" value="Winged helix' DNA-binding domain"/>
    <property type="match status" value="2"/>
</dbReference>
<dbReference type="PANTHER" id="PTHR34298">
    <property type="entry name" value="SEGREGATION AND CONDENSATION PROTEIN B"/>
    <property type="match status" value="1"/>
</dbReference>
<keyword evidence="2 5" id="KW-0132">Cell division</keyword>
<evidence type="ECO:0000313" key="6">
    <source>
        <dbReference type="EMBL" id="HIU13592.1"/>
    </source>
</evidence>
<comment type="caution">
    <text evidence="6">The sequence shown here is derived from an EMBL/GenBank/DDBJ whole genome shotgun (WGS) entry which is preliminary data.</text>
</comment>
<reference evidence="6" key="1">
    <citation type="submission" date="2020-10" db="EMBL/GenBank/DDBJ databases">
        <authorList>
            <person name="Gilroy R."/>
        </authorList>
    </citation>
    <scope>NUCLEOTIDE SEQUENCE</scope>
    <source>
        <strain evidence="6">CHK195-11698</strain>
    </source>
</reference>
<comment type="function">
    <text evidence="5">Participates in chromosomal partition during cell division. May act via the formation of a condensin-like complex containing Smc and ScpA that pull DNA away from mid-cell into both cell halves.</text>
</comment>
<keyword evidence="4 5" id="KW-0131">Cell cycle</keyword>
<dbReference type="AlphaFoldDB" id="A0A9D1HMW9"/>
<evidence type="ECO:0000256" key="3">
    <source>
        <dbReference type="ARBA" id="ARBA00022829"/>
    </source>
</evidence>
<dbReference type="InterPro" id="IPR036390">
    <property type="entry name" value="WH_DNA-bd_sf"/>
</dbReference>
<dbReference type="PANTHER" id="PTHR34298:SF2">
    <property type="entry name" value="SEGREGATION AND CONDENSATION PROTEIN B"/>
    <property type="match status" value="1"/>
</dbReference>
<dbReference type="GO" id="GO:0051301">
    <property type="term" value="P:cell division"/>
    <property type="evidence" value="ECO:0007669"/>
    <property type="project" value="UniProtKB-KW"/>
</dbReference>
<dbReference type="Gene3D" id="1.10.10.10">
    <property type="entry name" value="Winged helix-like DNA-binding domain superfamily/Winged helix DNA-binding domain"/>
    <property type="match status" value="2"/>
</dbReference>
<evidence type="ECO:0000256" key="1">
    <source>
        <dbReference type="ARBA" id="ARBA00022490"/>
    </source>
</evidence>
<evidence type="ECO:0000256" key="4">
    <source>
        <dbReference type="ARBA" id="ARBA00023306"/>
    </source>
</evidence>
<comment type="similarity">
    <text evidence="5">Belongs to the ScpB family.</text>
</comment>
<dbReference type="GO" id="GO:0051304">
    <property type="term" value="P:chromosome separation"/>
    <property type="evidence" value="ECO:0007669"/>
    <property type="project" value="InterPro"/>
</dbReference>
<gene>
    <name evidence="5 6" type="primary">scpB</name>
    <name evidence="6" type="ORF">IAD15_05930</name>
</gene>
<accession>A0A9D1HMW9</accession>
<dbReference type="InterPro" id="IPR005234">
    <property type="entry name" value="ScpB_csome_segregation"/>
</dbReference>
<dbReference type="PIRSF" id="PIRSF019345">
    <property type="entry name" value="ScpB"/>
    <property type="match status" value="1"/>
</dbReference>